<proteinExistence type="predicted"/>
<evidence type="ECO:0000313" key="3">
    <source>
        <dbReference type="Proteomes" id="UP001412239"/>
    </source>
</evidence>
<feature type="region of interest" description="Disordered" evidence="1">
    <location>
        <begin position="162"/>
        <end position="213"/>
    </location>
</feature>
<dbReference type="Proteomes" id="UP001412239">
    <property type="component" value="Unassembled WGS sequence"/>
</dbReference>
<keyword evidence="3" id="KW-1185">Reference proteome</keyword>
<protein>
    <submittedName>
        <fullName evidence="2">Uncharacterized protein</fullName>
    </submittedName>
</protein>
<sequence>MLSNNDDYEMPEIPPSRSASPNIQYCPWCPQVIAFPLAPSEAMSCLSTLTEHVMRHHLGHLLDAGTCVKINSPHIDTHGPGDTGSGGDFGEAYIPAEFIYAYMCPVRKVFVNVYKDPMDGMWYRLRLGCGCAQCVDGADTEHMEDEVERKVTRDELSDEVRLADGEDVAQQKGMEQGPKGASDSALDAKNGAGGWGGNDEIPVDDSVAAKGDD</sequence>
<accession>A0A292PR01</accession>
<organism evidence="2 3">
    <name type="scientific">Tuber aestivum</name>
    <name type="common">summer truffle</name>
    <dbReference type="NCBI Taxonomy" id="59557"/>
    <lineage>
        <taxon>Eukaryota</taxon>
        <taxon>Fungi</taxon>
        <taxon>Dikarya</taxon>
        <taxon>Ascomycota</taxon>
        <taxon>Pezizomycotina</taxon>
        <taxon>Pezizomycetes</taxon>
        <taxon>Pezizales</taxon>
        <taxon>Tuberaceae</taxon>
        <taxon>Tuber</taxon>
    </lineage>
</organism>
<dbReference type="AlphaFoldDB" id="A0A292PR01"/>
<evidence type="ECO:0000313" key="2">
    <source>
        <dbReference type="EMBL" id="CUS09966.1"/>
    </source>
</evidence>
<gene>
    <name evidence="2" type="ORF">GSTUAT00005896001</name>
</gene>
<name>A0A292PR01_9PEZI</name>
<evidence type="ECO:0000256" key="1">
    <source>
        <dbReference type="SAM" id="MobiDB-lite"/>
    </source>
</evidence>
<dbReference type="EMBL" id="LN891061">
    <property type="protein sequence ID" value="CUS09966.1"/>
    <property type="molecule type" value="Genomic_DNA"/>
</dbReference>
<reference evidence="2" key="1">
    <citation type="submission" date="2015-10" db="EMBL/GenBank/DDBJ databases">
        <authorList>
            <person name="Regsiter A."/>
            <person name="william w."/>
        </authorList>
    </citation>
    <scope>NUCLEOTIDE SEQUENCE</scope>
    <source>
        <strain evidence="2">Montdore</strain>
    </source>
</reference>